<evidence type="ECO:0000256" key="10">
    <source>
        <dbReference type="ARBA" id="ARBA00022839"/>
    </source>
</evidence>
<dbReference type="InterPro" id="IPR054690">
    <property type="entry name" value="DNA_polI_exonuclease"/>
</dbReference>
<keyword evidence="9" id="KW-0378">Hydrolase</keyword>
<dbReference type="Gene3D" id="3.30.70.370">
    <property type="match status" value="1"/>
</dbReference>
<dbReference type="InterPro" id="IPR018320">
    <property type="entry name" value="DNA_polymerase_1"/>
</dbReference>
<keyword evidence="11 16" id="KW-0239">DNA-directed DNA polymerase</keyword>
<dbReference type="InterPro" id="IPR012337">
    <property type="entry name" value="RNaseH-like_sf"/>
</dbReference>
<dbReference type="Gene3D" id="3.40.50.1010">
    <property type="entry name" value="5'-nuclease"/>
    <property type="match status" value="1"/>
</dbReference>
<dbReference type="Proteomes" id="UP000609849">
    <property type="component" value="Unassembled WGS sequence"/>
</dbReference>
<keyword evidence="4 16" id="KW-0808">Transferase</keyword>
<gene>
    <name evidence="16 20" type="primary">polA</name>
    <name evidence="20" type="ORF">H8923_02950</name>
</gene>
<comment type="caution">
    <text evidence="20">The sequence shown here is derived from an EMBL/GenBank/DDBJ whole genome shotgun (WGS) entry which is preliminary data.</text>
</comment>
<dbReference type="CDD" id="cd06140">
    <property type="entry name" value="DNA_polA_I_Bacillus_like_exo"/>
    <property type="match status" value="1"/>
</dbReference>
<keyword evidence="5 16" id="KW-0548">Nucleotidyltransferase</keyword>
<evidence type="ECO:0000256" key="9">
    <source>
        <dbReference type="ARBA" id="ARBA00022801"/>
    </source>
</evidence>
<dbReference type="NCBIfam" id="NF004397">
    <property type="entry name" value="PRK05755.1"/>
    <property type="match status" value="1"/>
</dbReference>
<dbReference type="PANTHER" id="PTHR10133:SF27">
    <property type="entry name" value="DNA POLYMERASE NU"/>
    <property type="match status" value="1"/>
</dbReference>
<keyword evidence="8 16" id="KW-0227">DNA damage</keyword>
<evidence type="ECO:0000256" key="12">
    <source>
        <dbReference type="ARBA" id="ARBA00023125"/>
    </source>
</evidence>
<dbReference type="InterPro" id="IPR029060">
    <property type="entry name" value="PIN-like_dom_sf"/>
</dbReference>
<keyword evidence="6 16" id="KW-0235">DNA replication</keyword>
<keyword evidence="13 16" id="KW-0234">DNA repair</keyword>
<dbReference type="SUPFAM" id="SSF88723">
    <property type="entry name" value="PIN domain-like"/>
    <property type="match status" value="1"/>
</dbReference>
<dbReference type="InterPro" id="IPR008918">
    <property type="entry name" value="HhH2"/>
</dbReference>
<evidence type="ECO:0000256" key="6">
    <source>
        <dbReference type="ARBA" id="ARBA00022705"/>
    </source>
</evidence>
<dbReference type="SMART" id="SM00279">
    <property type="entry name" value="HhH2"/>
    <property type="match status" value="1"/>
</dbReference>
<evidence type="ECO:0000256" key="11">
    <source>
        <dbReference type="ARBA" id="ARBA00022932"/>
    </source>
</evidence>
<dbReference type="InterPro" id="IPR002562">
    <property type="entry name" value="3'-5'_exonuclease_dom"/>
</dbReference>
<dbReference type="Pfam" id="PF01367">
    <property type="entry name" value="5_3_exonuc"/>
    <property type="match status" value="1"/>
</dbReference>
<dbReference type="Gene3D" id="3.30.420.10">
    <property type="entry name" value="Ribonuclease H-like superfamily/Ribonuclease H"/>
    <property type="match status" value="1"/>
</dbReference>
<dbReference type="EC" id="2.7.7.7" evidence="2 15"/>
<evidence type="ECO:0000256" key="2">
    <source>
        <dbReference type="ARBA" id="ARBA00012417"/>
    </source>
</evidence>
<evidence type="ECO:0000256" key="1">
    <source>
        <dbReference type="ARBA" id="ARBA00007705"/>
    </source>
</evidence>
<feature type="domain" description="3'-5' exonuclease" evidence="17">
    <location>
        <begin position="302"/>
        <end position="474"/>
    </location>
</feature>
<evidence type="ECO:0000256" key="16">
    <source>
        <dbReference type="RuleBase" id="RU004460"/>
    </source>
</evidence>
<dbReference type="SMART" id="SM00475">
    <property type="entry name" value="53EXOc"/>
    <property type="match status" value="1"/>
</dbReference>
<comment type="similarity">
    <text evidence="1 16">Belongs to the DNA polymerase type-A family.</text>
</comment>
<evidence type="ECO:0000313" key="21">
    <source>
        <dbReference type="Proteomes" id="UP000609849"/>
    </source>
</evidence>
<evidence type="ECO:0000313" key="20">
    <source>
        <dbReference type="EMBL" id="MBC5995710.1"/>
    </source>
</evidence>
<accession>A0ABR7JLB1</accession>
<dbReference type="InterPro" id="IPR036279">
    <property type="entry name" value="5-3_exonuclease_C_sf"/>
</dbReference>
<keyword evidence="7" id="KW-0540">Nuclease</keyword>
<organism evidence="20 21">
    <name type="scientific">Romboutsia faecis</name>
    <dbReference type="NCBI Taxonomy" id="2764597"/>
    <lineage>
        <taxon>Bacteria</taxon>
        <taxon>Bacillati</taxon>
        <taxon>Bacillota</taxon>
        <taxon>Clostridia</taxon>
        <taxon>Peptostreptococcales</taxon>
        <taxon>Peptostreptococcaceae</taxon>
        <taxon>Romboutsia</taxon>
    </lineage>
</organism>
<protein>
    <recommendedName>
        <fullName evidence="3 15">DNA polymerase I</fullName>
        <ecNumber evidence="2 15">2.7.7.7</ecNumber>
    </recommendedName>
</protein>
<dbReference type="InterPro" id="IPR036397">
    <property type="entry name" value="RNaseH_sf"/>
</dbReference>
<dbReference type="GO" id="GO:0003887">
    <property type="term" value="F:DNA-directed DNA polymerase activity"/>
    <property type="evidence" value="ECO:0007669"/>
    <property type="project" value="UniProtKB-EC"/>
</dbReference>
<evidence type="ECO:0000256" key="5">
    <source>
        <dbReference type="ARBA" id="ARBA00022695"/>
    </source>
</evidence>
<sequence>MDKRLIIIDGNSIINRAFYALPEMTSKDGLKTNAIYGFTTMLFKIIDTYKPTHISVAFDRKAPTFRHLEFKEYKAGRKKMPDELREQFEPLKELLDKFNIHRLELDGYEADDIIGTVSKLGEENDYKVFIVTGDKDAIQLASNKTTTLITKKGVGEVEEYNFDSVMEKYEMTPTQFIDLKGLMGDKSDNIPGVPGIGEKTGIKLIKEFSSIENLVEHTDELKGSVKKKIEENKELAIMSKRLATIIRDVPIEVNLEELEYGDYDKDAVIEEFKRFGFTSLISRLIDLDGGNEPIEEVALELNIKSLDNEEELINEIKEKKELIIKTVTKVGNILEKNILYMFISVDGENIYYLNEGQISLFKDVLESNEIKKFGYNLKDDYIALRPYDIKLENMYFDITIAEYLIDSASSTSYECSAIAMKYLTRKIKSKEDLLGKGAKAKKFEELDIEELSEYIAQIVNVVKLSSEKMEKSLNESDMDSLFYAVEMPLVEVLGEMEFVGIEVDREMLNELGTEFKEIISKLESEIYEMAGESFNINSPKQLGVILFEKLELPVIKKTKTGYSTNAEVLDKLRDKHEIIDKITEYRQIVKLNSTYVEGLLGIMNPISNRIHSSFNQTITTTGRISSTEPNLQNIPVKMEMGRKIRKVFIAGKNHKLVDADYSQVELRVLANMSGDENMIDAFKHGEDIHAKTASQIFDVDINDVTPRQRSEAKAINFGIVYGKSDFGLSEDLNIPVKQAKEYINSYFEKYSKIKEFMDRTIEDATVNGYITTLLNRRRYIPELKSSNFMLRNAGKRAAMNAPIQGSAADIIKIAMVNVYKKLEESNLKSKLILQVHDELIVEATDDEIEIVEKIVREEMENAFSMDVHLDVDLNVGYSWYETK</sequence>
<comment type="subunit">
    <text evidence="16">Single-chain monomer with multiple functions.</text>
</comment>
<evidence type="ECO:0000256" key="3">
    <source>
        <dbReference type="ARBA" id="ARBA00020311"/>
    </source>
</evidence>
<evidence type="ECO:0000256" key="8">
    <source>
        <dbReference type="ARBA" id="ARBA00022763"/>
    </source>
</evidence>
<dbReference type="Gene3D" id="1.10.150.20">
    <property type="entry name" value="5' to 3' exonuclease, C-terminal subdomain"/>
    <property type="match status" value="2"/>
</dbReference>
<evidence type="ECO:0000256" key="15">
    <source>
        <dbReference type="NCBIfam" id="TIGR00593"/>
    </source>
</evidence>
<reference evidence="20 21" key="1">
    <citation type="submission" date="2020-08" db="EMBL/GenBank/DDBJ databases">
        <authorList>
            <person name="Liu C."/>
            <person name="Sun Q."/>
        </authorList>
    </citation>
    <scope>NUCLEOTIDE SEQUENCE [LARGE SCALE GENOMIC DNA]</scope>
    <source>
        <strain evidence="20 21">NSJ-18</strain>
    </source>
</reference>
<dbReference type="PRINTS" id="PR00868">
    <property type="entry name" value="DNAPOLI"/>
</dbReference>
<dbReference type="InterPro" id="IPR002421">
    <property type="entry name" value="5-3_exonuclease"/>
</dbReference>
<evidence type="ECO:0000259" key="17">
    <source>
        <dbReference type="SMART" id="SM00474"/>
    </source>
</evidence>
<keyword evidence="21" id="KW-1185">Reference proteome</keyword>
<dbReference type="CDD" id="cd09859">
    <property type="entry name" value="PIN_53EXO"/>
    <property type="match status" value="1"/>
</dbReference>
<keyword evidence="12 16" id="KW-0238">DNA-binding</keyword>
<proteinExistence type="inferred from homology"/>
<feature type="domain" description="DNA-directed DNA polymerase family A palm" evidence="19">
    <location>
        <begin position="641"/>
        <end position="847"/>
    </location>
</feature>
<dbReference type="CDD" id="cd09898">
    <property type="entry name" value="H3TH_53EXO"/>
    <property type="match status" value="1"/>
</dbReference>
<dbReference type="InterPro" id="IPR020046">
    <property type="entry name" value="5-3_exonucl_a-hlix_arch_N"/>
</dbReference>
<evidence type="ECO:0000259" key="18">
    <source>
        <dbReference type="SMART" id="SM00475"/>
    </source>
</evidence>
<dbReference type="RefSeq" id="WP_153925752.1">
    <property type="nucleotide sequence ID" value="NZ_JACRWE010000001.1"/>
</dbReference>
<feature type="domain" description="5'-3' exonuclease" evidence="18">
    <location>
        <begin position="3"/>
        <end position="261"/>
    </location>
</feature>
<dbReference type="InterPro" id="IPR043502">
    <property type="entry name" value="DNA/RNA_pol_sf"/>
</dbReference>
<evidence type="ECO:0000256" key="14">
    <source>
        <dbReference type="ARBA" id="ARBA00049244"/>
    </source>
</evidence>
<evidence type="ECO:0000256" key="13">
    <source>
        <dbReference type="ARBA" id="ARBA00023204"/>
    </source>
</evidence>
<dbReference type="InterPro" id="IPR002298">
    <property type="entry name" value="DNA_polymerase_A"/>
</dbReference>
<dbReference type="PANTHER" id="PTHR10133">
    <property type="entry name" value="DNA POLYMERASE I"/>
    <property type="match status" value="1"/>
</dbReference>
<dbReference type="SMART" id="SM00482">
    <property type="entry name" value="POLAc"/>
    <property type="match status" value="1"/>
</dbReference>
<dbReference type="Pfam" id="PF02739">
    <property type="entry name" value="5_3_exonuc_N"/>
    <property type="match status" value="1"/>
</dbReference>
<dbReference type="SUPFAM" id="SSF53098">
    <property type="entry name" value="Ribonuclease H-like"/>
    <property type="match status" value="1"/>
</dbReference>
<dbReference type="InterPro" id="IPR019760">
    <property type="entry name" value="DNA-dir_DNA_pol_A_CS"/>
</dbReference>
<dbReference type="Gene3D" id="1.20.1060.10">
    <property type="entry name" value="Taq DNA Polymerase, Chain T, domain 4"/>
    <property type="match status" value="1"/>
</dbReference>
<comment type="catalytic activity">
    <reaction evidence="14 16">
        <text>DNA(n) + a 2'-deoxyribonucleoside 5'-triphosphate = DNA(n+1) + diphosphate</text>
        <dbReference type="Rhea" id="RHEA:22508"/>
        <dbReference type="Rhea" id="RHEA-COMP:17339"/>
        <dbReference type="Rhea" id="RHEA-COMP:17340"/>
        <dbReference type="ChEBI" id="CHEBI:33019"/>
        <dbReference type="ChEBI" id="CHEBI:61560"/>
        <dbReference type="ChEBI" id="CHEBI:173112"/>
        <dbReference type="EC" id="2.7.7.7"/>
    </reaction>
</comment>
<dbReference type="SUPFAM" id="SSF56672">
    <property type="entry name" value="DNA/RNA polymerases"/>
    <property type="match status" value="1"/>
</dbReference>
<dbReference type="SMART" id="SM00474">
    <property type="entry name" value="35EXOc"/>
    <property type="match status" value="1"/>
</dbReference>
<dbReference type="InterPro" id="IPR020045">
    <property type="entry name" value="DNA_polI_H3TH"/>
</dbReference>
<keyword evidence="10" id="KW-0269">Exonuclease</keyword>
<dbReference type="InterPro" id="IPR001098">
    <property type="entry name" value="DNA-dir_DNA_pol_A_palm_dom"/>
</dbReference>
<dbReference type="SUPFAM" id="SSF47807">
    <property type="entry name" value="5' to 3' exonuclease, C-terminal subdomain"/>
    <property type="match status" value="1"/>
</dbReference>
<dbReference type="EMBL" id="JACRWE010000001">
    <property type="protein sequence ID" value="MBC5995710.1"/>
    <property type="molecule type" value="Genomic_DNA"/>
</dbReference>
<dbReference type="Pfam" id="PF22619">
    <property type="entry name" value="DNA_polI_exo1"/>
    <property type="match status" value="1"/>
</dbReference>
<dbReference type="Pfam" id="PF00476">
    <property type="entry name" value="DNA_pol_A"/>
    <property type="match status" value="1"/>
</dbReference>
<dbReference type="NCBIfam" id="TIGR00593">
    <property type="entry name" value="pola"/>
    <property type="match status" value="1"/>
</dbReference>
<dbReference type="PROSITE" id="PS00447">
    <property type="entry name" value="DNA_POLYMERASE_A"/>
    <property type="match status" value="1"/>
</dbReference>
<evidence type="ECO:0000259" key="19">
    <source>
        <dbReference type="SMART" id="SM00482"/>
    </source>
</evidence>
<evidence type="ECO:0000256" key="4">
    <source>
        <dbReference type="ARBA" id="ARBA00022679"/>
    </source>
</evidence>
<name>A0ABR7JLB1_9FIRM</name>
<evidence type="ECO:0000256" key="7">
    <source>
        <dbReference type="ARBA" id="ARBA00022722"/>
    </source>
</evidence>
<dbReference type="CDD" id="cd08637">
    <property type="entry name" value="DNA_pol_A_pol_I_C"/>
    <property type="match status" value="1"/>
</dbReference>